<dbReference type="SUPFAM" id="SSF51569">
    <property type="entry name" value="Aldolase"/>
    <property type="match status" value="1"/>
</dbReference>
<evidence type="ECO:0000256" key="4">
    <source>
        <dbReference type="ARBA" id="ARBA00023270"/>
    </source>
</evidence>
<dbReference type="GO" id="GO:0009264">
    <property type="term" value="P:deoxyribonucleotide catabolic process"/>
    <property type="evidence" value="ECO:0007669"/>
    <property type="project" value="UniProtKB-UniRule"/>
</dbReference>
<dbReference type="Pfam" id="PF01791">
    <property type="entry name" value="DeoC"/>
    <property type="match status" value="1"/>
</dbReference>
<dbReference type="FunFam" id="3.20.20.70:FF:000044">
    <property type="entry name" value="Deoxyribose-phosphate aldolase"/>
    <property type="match status" value="1"/>
</dbReference>
<dbReference type="GO" id="GO:0005737">
    <property type="term" value="C:cytoplasm"/>
    <property type="evidence" value="ECO:0007669"/>
    <property type="project" value="UniProtKB-SubCell"/>
</dbReference>
<evidence type="ECO:0000256" key="3">
    <source>
        <dbReference type="ARBA" id="ARBA00023239"/>
    </source>
</evidence>
<dbReference type="NCBIfam" id="TIGR00126">
    <property type="entry name" value="deoC"/>
    <property type="match status" value="1"/>
</dbReference>
<dbReference type="CDD" id="cd00959">
    <property type="entry name" value="DeoC"/>
    <property type="match status" value="1"/>
</dbReference>
<dbReference type="HAMAP" id="MF_00114">
    <property type="entry name" value="DeoC_type1"/>
    <property type="match status" value="1"/>
</dbReference>
<feature type="active site" description="Proton donor/acceptor" evidence="7">
    <location>
        <position position="95"/>
    </location>
</feature>
<comment type="function">
    <text evidence="6 7">Catalyzes a reversible aldol reaction between acetaldehyde and D-glyceraldehyde 3-phosphate to generate 2-deoxy-D-ribose 5-phosphate.</text>
</comment>
<evidence type="ECO:0000313" key="8">
    <source>
        <dbReference type="EMBL" id="QCX25790.1"/>
    </source>
</evidence>
<dbReference type="EMBL" id="CP040736">
    <property type="protein sequence ID" value="QCX25790.1"/>
    <property type="molecule type" value="Genomic_DNA"/>
</dbReference>
<evidence type="ECO:0000256" key="2">
    <source>
        <dbReference type="ARBA" id="ARBA00022490"/>
    </source>
</evidence>
<evidence type="ECO:0000256" key="6">
    <source>
        <dbReference type="ARBA" id="ARBA00056337"/>
    </source>
</evidence>
<dbReference type="AlphaFoldDB" id="A0A5B7T5Q3"/>
<comment type="similarity">
    <text evidence="1 7">Belongs to the DeoC/FbaB aldolase family. DeoC type 1 subfamily.</text>
</comment>
<dbReference type="GO" id="GO:0004139">
    <property type="term" value="F:deoxyribose-phosphate aldolase activity"/>
    <property type="evidence" value="ECO:0007669"/>
    <property type="project" value="UniProtKB-UniRule"/>
</dbReference>
<dbReference type="SMART" id="SM01133">
    <property type="entry name" value="DeoC"/>
    <property type="match status" value="1"/>
</dbReference>
<dbReference type="GO" id="GO:0006018">
    <property type="term" value="P:2-deoxyribose 1-phosphate catabolic process"/>
    <property type="evidence" value="ECO:0007669"/>
    <property type="project" value="UniProtKB-UniRule"/>
</dbReference>
<dbReference type="KEGG" id="lft:FG051_12120"/>
<reference evidence="8 9" key="1">
    <citation type="submission" date="2019-05" db="EMBL/GenBank/DDBJ databases">
        <title>Genome Sequence of Lactobacillus futsaii Y97, a Potential Probiotic Strain Isolated from the Futsai of Taiwan.</title>
        <authorList>
            <person name="Du X."/>
        </authorList>
    </citation>
    <scope>NUCLEOTIDE SEQUENCE [LARGE SCALE GENOMIC DNA]</scope>
    <source>
        <strain evidence="8 9">Y97</strain>
    </source>
</reference>
<dbReference type="STRING" id="1423818.FC88_GL002213"/>
<dbReference type="RefSeq" id="WP_057813209.1">
    <property type="nucleotide sequence ID" value="NZ_CP040736.1"/>
</dbReference>
<dbReference type="PIRSF" id="PIRSF001357">
    <property type="entry name" value="DeoC"/>
    <property type="match status" value="1"/>
</dbReference>
<comment type="subcellular location">
    <subcellularLocation>
        <location evidence="7">Cytoplasm</location>
    </subcellularLocation>
</comment>
<comment type="catalytic activity">
    <reaction evidence="5 7">
        <text>2-deoxy-D-ribose 5-phosphate = D-glyceraldehyde 3-phosphate + acetaldehyde</text>
        <dbReference type="Rhea" id="RHEA:12821"/>
        <dbReference type="ChEBI" id="CHEBI:15343"/>
        <dbReference type="ChEBI" id="CHEBI:59776"/>
        <dbReference type="ChEBI" id="CHEBI:62877"/>
        <dbReference type="EC" id="4.1.2.4"/>
    </reaction>
</comment>
<dbReference type="PANTHER" id="PTHR10889">
    <property type="entry name" value="DEOXYRIBOSE-PHOSPHATE ALDOLASE"/>
    <property type="match status" value="1"/>
</dbReference>
<proteinExistence type="inferred from homology"/>
<protein>
    <recommendedName>
        <fullName evidence="7">Deoxyribose-phosphate aldolase</fullName>
        <shortName evidence="7">DERA</shortName>
        <ecNumber evidence="7">4.1.2.4</ecNumber>
    </recommendedName>
    <alternativeName>
        <fullName evidence="7">2-deoxy-D-ribose 5-phosphate aldolase</fullName>
    </alternativeName>
    <alternativeName>
        <fullName evidence="7">Phosphodeoxyriboaldolase</fullName>
        <shortName evidence="7">Deoxyriboaldolase</shortName>
    </alternativeName>
</protein>
<keyword evidence="4 7" id="KW-0704">Schiff base</keyword>
<keyword evidence="3 7" id="KW-0456">Lyase</keyword>
<sequence length="245" mass="27174">MLEYTLKELERMIDHTNLHAYASDKDMVKLCNEAKEYNFKMVAINQVQSKICSEQLKGTDIDTGAAISFPLGQTTVESKLFDIKDALKNGANEIDYVVNLTEVKNGNFDYVKDEMQQIVDLCHSNSVLIKVIFENTYLTKDEIKKLAEIAKEVKPDFIKTSTGFGPSGATVEDVKLMKSVVGDDVSVKAAGGIRNSDDFLAMIAAGADRIGTSSGVKIINAIKNRMTDDNVDVIKINRDYKKNMK</sequence>
<name>A0A5B7T5Q3_9LACO</name>
<accession>A0A5B7T5Q3</accession>
<dbReference type="PANTHER" id="PTHR10889:SF1">
    <property type="entry name" value="DEOXYRIBOSE-PHOSPHATE ALDOLASE"/>
    <property type="match status" value="1"/>
</dbReference>
<dbReference type="InterPro" id="IPR013785">
    <property type="entry name" value="Aldolase_TIM"/>
</dbReference>
<dbReference type="Gene3D" id="3.20.20.70">
    <property type="entry name" value="Aldolase class I"/>
    <property type="match status" value="1"/>
</dbReference>
<gene>
    <name evidence="7 8" type="primary">deoC</name>
    <name evidence="8" type="ORF">FG051_12120</name>
</gene>
<feature type="active site" description="Schiff-base intermediate with acetaldehyde" evidence="7">
    <location>
        <position position="159"/>
    </location>
</feature>
<dbReference type="EC" id="4.1.2.4" evidence="7"/>
<evidence type="ECO:0000256" key="5">
    <source>
        <dbReference type="ARBA" id="ARBA00048791"/>
    </source>
</evidence>
<comment type="pathway">
    <text evidence="7">Carbohydrate degradation; 2-deoxy-D-ribose 1-phosphate degradation; D-glyceraldehyde 3-phosphate and acetaldehyde from 2-deoxy-alpha-D-ribose 1-phosphate: step 2/2.</text>
</comment>
<dbReference type="InterPro" id="IPR002915">
    <property type="entry name" value="DeoC/FbaB/LacD_aldolase"/>
</dbReference>
<dbReference type="UniPathway" id="UPA00002">
    <property type="reaction ID" value="UER00468"/>
</dbReference>
<dbReference type="InterPro" id="IPR011343">
    <property type="entry name" value="DeoC"/>
</dbReference>
<evidence type="ECO:0000313" key="9">
    <source>
        <dbReference type="Proteomes" id="UP000310673"/>
    </source>
</evidence>
<evidence type="ECO:0000256" key="7">
    <source>
        <dbReference type="HAMAP-Rule" id="MF_00114"/>
    </source>
</evidence>
<organism evidence="8 9">
    <name type="scientific">Companilactobacillus futsaii</name>
    <dbReference type="NCBI Taxonomy" id="938155"/>
    <lineage>
        <taxon>Bacteria</taxon>
        <taxon>Bacillati</taxon>
        <taxon>Bacillota</taxon>
        <taxon>Bacilli</taxon>
        <taxon>Lactobacillales</taxon>
        <taxon>Lactobacillaceae</taxon>
        <taxon>Companilactobacillus</taxon>
    </lineage>
</organism>
<feature type="active site" description="Proton donor/acceptor" evidence="7">
    <location>
        <position position="188"/>
    </location>
</feature>
<keyword evidence="2 7" id="KW-0963">Cytoplasm</keyword>
<dbReference type="GO" id="GO:0016052">
    <property type="term" value="P:carbohydrate catabolic process"/>
    <property type="evidence" value="ECO:0007669"/>
    <property type="project" value="TreeGrafter"/>
</dbReference>
<dbReference type="Proteomes" id="UP000310673">
    <property type="component" value="Chromosome"/>
</dbReference>
<dbReference type="InterPro" id="IPR028581">
    <property type="entry name" value="DeoC_typeI"/>
</dbReference>
<evidence type="ECO:0000256" key="1">
    <source>
        <dbReference type="ARBA" id="ARBA00010936"/>
    </source>
</evidence>